<dbReference type="Gene3D" id="3.30.40.10">
    <property type="entry name" value="Zinc/RING finger domain, C3HC4 (zinc finger)"/>
    <property type="match status" value="1"/>
</dbReference>
<dbReference type="CDD" id="cd16647">
    <property type="entry name" value="mRING-HC-C3HC5_NEU1"/>
    <property type="match status" value="1"/>
</dbReference>
<feature type="compositionally biased region" description="Pro residues" evidence="3">
    <location>
        <begin position="604"/>
        <end position="613"/>
    </location>
</feature>
<evidence type="ECO:0000256" key="2">
    <source>
        <dbReference type="SAM" id="Coils"/>
    </source>
</evidence>
<keyword evidence="1" id="KW-0863">Zinc-finger</keyword>
<comment type="caution">
    <text evidence="5">The sequence shown here is derived from an EMBL/GenBank/DDBJ whole genome shotgun (WGS) entry which is preliminary data.</text>
</comment>
<gene>
    <name evidence="5" type="ORF">LITE_LOCUS9768</name>
</gene>
<evidence type="ECO:0000313" key="5">
    <source>
        <dbReference type="EMBL" id="CAI0398049.1"/>
    </source>
</evidence>
<keyword evidence="1" id="KW-0479">Metal-binding</keyword>
<feature type="compositionally biased region" description="Polar residues" evidence="3">
    <location>
        <begin position="22"/>
        <end position="31"/>
    </location>
</feature>
<feature type="region of interest" description="Disordered" evidence="3">
    <location>
        <begin position="300"/>
        <end position="472"/>
    </location>
</feature>
<keyword evidence="1" id="KW-0862">Zinc</keyword>
<dbReference type="GO" id="GO:0008270">
    <property type="term" value="F:zinc ion binding"/>
    <property type="evidence" value="ECO:0007669"/>
    <property type="project" value="UniProtKB-KW"/>
</dbReference>
<dbReference type="Pfam" id="PF13920">
    <property type="entry name" value="zf-C3HC4_3"/>
    <property type="match status" value="1"/>
</dbReference>
<dbReference type="PANTHER" id="PTHR46519">
    <property type="entry name" value="RING/U-BOX SUPERFAMILY PROTEIN"/>
    <property type="match status" value="1"/>
</dbReference>
<feature type="compositionally biased region" description="Basic and acidic residues" evidence="3">
    <location>
        <begin position="341"/>
        <end position="352"/>
    </location>
</feature>
<dbReference type="Proteomes" id="UP001154282">
    <property type="component" value="Unassembled WGS sequence"/>
</dbReference>
<protein>
    <recommendedName>
        <fullName evidence="4">RING-type domain-containing protein</fullName>
    </recommendedName>
</protein>
<name>A0AAV0IML4_9ROSI</name>
<feature type="region of interest" description="Disordered" evidence="3">
    <location>
        <begin position="77"/>
        <end position="114"/>
    </location>
</feature>
<feature type="coiled-coil region" evidence="2">
    <location>
        <begin position="681"/>
        <end position="708"/>
    </location>
</feature>
<sequence length="805" mass="90927">MAIAAGLQNVSVPDSPFMREPQSGSGRNQGSDGRGSTHASSLLRMWRELEDEHGVSHGQGRVGERLLQYRGEVLSNLSRGDDVSDGNHSGSDEHEEVRTVSGGESEYGHEDDRSDFGEIERERVRQIFREWMSSGGARERSTPHVSRRNGSRAEWLGETEQQRVRVIREWVQKINHGPAAGQIEQVLDGLNLHRSEGPPERHSRRGIRRLCGRQALLDMIKKVERERRSELQGLLEHRAVTQFPHRNRIQSLLRGRFLRNGRMIENDRPRSTAARELGLLRERHSVADLREGLVSRLDHSASGQLATNASDTSSNFDITEHSEANDTQRAVGESPRQTQSRFEESNSHRTTDARNNTGSSTNQDVVTEGSVDVLEDRSGQPSQGVDAREDEQSSGDNAEEMSRDVQEPTFPPTNESGGQSPAAGEAFSEQSESNDMDYSESNAVNQARSEEPENLTFESEATDDDWLGNHDDTVEASGEWHEVDGGEFQEDIQSWLEEEEPSSSSWDAAAVGRMDHPFHFTDEDNVYSEEIRELLSRRSVSTLLRSGFRESLDQLIQSYVERQSGNTQLDWELQEETSPSSLEQELAHPRTTVDQNASRADSIPNPPPLPPQLLPIQRPWDRESRHYHWPHHDDMHPRFGMVSSPLPSFLAQAKLPVTSLKIIHMNRNMLVDYGTQEWDIVNDLRIDMARMQQRMNNMQRMLEACMDMQLELQRSIKQEVSAALNRSPEPSGTCDDSLPEDPSRWEHVRKGICCVCKESSIDSLLYRCGHMCTCSKCANELVQANEKCPMCRAPVTEVIRAYSIS</sequence>
<feature type="domain" description="RING-type" evidence="4">
    <location>
        <begin position="753"/>
        <end position="792"/>
    </location>
</feature>
<organism evidence="5 6">
    <name type="scientific">Linum tenue</name>
    <dbReference type="NCBI Taxonomy" id="586396"/>
    <lineage>
        <taxon>Eukaryota</taxon>
        <taxon>Viridiplantae</taxon>
        <taxon>Streptophyta</taxon>
        <taxon>Embryophyta</taxon>
        <taxon>Tracheophyta</taxon>
        <taxon>Spermatophyta</taxon>
        <taxon>Magnoliopsida</taxon>
        <taxon>eudicotyledons</taxon>
        <taxon>Gunneridae</taxon>
        <taxon>Pentapetalae</taxon>
        <taxon>rosids</taxon>
        <taxon>fabids</taxon>
        <taxon>Malpighiales</taxon>
        <taxon>Linaceae</taxon>
        <taxon>Linum</taxon>
    </lineage>
</organism>
<dbReference type="InterPro" id="IPR001841">
    <property type="entry name" value="Znf_RING"/>
</dbReference>
<dbReference type="InterPro" id="IPR013083">
    <property type="entry name" value="Znf_RING/FYVE/PHD"/>
</dbReference>
<dbReference type="PANTHER" id="PTHR46519:SF3">
    <property type="entry name" value="RING_U-BOX SUPERFAMILY PROTEIN"/>
    <property type="match status" value="1"/>
</dbReference>
<keyword evidence="2" id="KW-0175">Coiled coil</keyword>
<feature type="compositionally biased region" description="Polar residues" evidence="3">
    <location>
        <begin position="353"/>
        <end position="365"/>
    </location>
</feature>
<proteinExistence type="predicted"/>
<dbReference type="PROSITE" id="PS50089">
    <property type="entry name" value="ZF_RING_2"/>
    <property type="match status" value="1"/>
</dbReference>
<dbReference type="EMBL" id="CAMGYJ010000004">
    <property type="protein sequence ID" value="CAI0398049.1"/>
    <property type="molecule type" value="Genomic_DNA"/>
</dbReference>
<evidence type="ECO:0000256" key="1">
    <source>
        <dbReference type="PROSITE-ProRule" id="PRU00175"/>
    </source>
</evidence>
<dbReference type="SUPFAM" id="SSF57850">
    <property type="entry name" value="RING/U-box"/>
    <property type="match status" value="1"/>
</dbReference>
<evidence type="ECO:0000259" key="4">
    <source>
        <dbReference type="PROSITE" id="PS50089"/>
    </source>
</evidence>
<feature type="region of interest" description="Disordered" evidence="3">
    <location>
        <begin position="574"/>
        <end position="614"/>
    </location>
</feature>
<accession>A0AAV0IML4</accession>
<keyword evidence="6" id="KW-1185">Reference proteome</keyword>
<feature type="region of interest" description="Disordered" evidence="3">
    <location>
        <begin position="1"/>
        <end position="45"/>
    </location>
</feature>
<reference evidence="5" key="1">
    <citation type="submission" date="2022-08" db="EMBL/GenBank/DDBJ databases">
        <authorList>
            <person name="Gutierrez-Valencia J."/>
        </authorList>
    </citation>
    <scope>NUCLEOTIDE SEQUENCE</scope>
</reference>
<evidence type="ECO:0000256" key="3">
    <source>
        <dbReference type="SAM" id="MobiDB-lite"/>
    </source>
</evidence>
<dbReference type="AlphaFoldDB" id="A0AAV0IML4"/>
<feature type="compositionally biased region" description="Polar residues" evidence="3">
    <location>
        <begin position="301"/>
        <end position="317"/>
    </location>
</feature>
<evidence type="ECO:0000313" key="6">
    <source>
        <dbReference type="Proteomes" id="UP001154282"/>
    </source>
</evidence>